<dbReference type="CDD" id="cd00096">
    <property type="entry name" value="Ig"/>
    <property type="match status" value="1"/>
</dbReference>
<feature type="region of interest" description="Disordered" evidence="1">
    <location>
        <begin position="169"/>
        <end position="188"/>
    </location>
</feature>
<name>A0A6P6Y6Q3_DERPT</name>
<feature type="compositionally biased region" description="Basic and acidic residues" evidence="1">
    <location>
        <begin position="260"/>
        <end position="276"/>
    </location>
</feature>
<feature type="compositionally biased region" description="Basic and acidic residues" evidence="1">
    <location>
        <begin position="35"/>
        <end position="45"/>
    </location>
</feature>
<dbReference type="Gene3D" id="2.60.40.10">
    <property type="entry name" value="Immunoglobulins"/>
    <property type="match status" value="1"/>
</dbReference>
<dbReference type="InterPro" id="IPR007110">
    <property type="entry name" value="Ig-like_dom"/>
</dbReference>
<dbReference type="InterPro" id="IPR013783">
    <property type="entry name" value="Ig-like_fold"/>
</dbReference>
<dbReference type="KEGG" id="dpte:113795148"/>
<accession>A0A6P6Y6Q3</accession>
<proteinExistence type="predicted"/>
<feature type="compositionally biased region" description="Low complexity" evidence="1">
    <location>
        <begin position="171"/>
        <end position="188"/>
    </location>
</feature>
<evidence type="ECO:0000259" key="2">
    <source>
        <dbReference type="PROSITE" id="PS50835"/>
    </source>
</evidence>
<dbReference type="PANTHER" id="PTHR23278:SF19">
    <property type="entry name" value="OBSCURIN"/>
    <property type="match status" value="1"/>
</dbReference>
<dbReference type="Proteomes" id="UP000515146">
    <property type="component" value="Unplaced"/>
</dbReference>
<protein>
    <submittedName>
        <fullName evidence="4">Uncharacterized protein LOC113795148</fullName>
    </submittedName>
</protein>
<dbReference type="InterPro" id="IPR036179">
    <property type="entry name" value="Ig-like_dom_sf"/>
</dbReference>
<reference evidence="4" key="1">
    <citation type="submission" date="2025-08" db="UniProtKB">
        <authorList>
            <consortium name="RefSeq"/>
        </authorList>
    </citation>
    <scope>IDENTIFICATION</scope>
    <source>
        <strain evidence="4">Airmid</strain>
    </source>
</reference>
<feature type="domain" description="Ig-like" evidence="2">
    <location>
        <begin position="94"/>
        <end position="227"/>
    </location>
</feature>
<dbReference type="PANTHER" id="PTHR23278">
    <property type="entry name" value="SIDESTEP PROTEIN"/>
    <property type="match status" value="1"/>
</dbReference>
<dbReference type="OrthoDB" id="6515144at2759"/>
<dbReference type="SUPFAM" id="SSF48726">
    <property type="entry name" value="Immunoglobulin"/>
    <property type="match status" value="1"/>
</dbReference>
<dbReference type="AlphaFoldDB" id="A0A6P6Y6Q3"/>
<gene>
    <name evidence="4" type="primary">LOC113795148</name>
</gene>
<dbReference type="InterPro" id="IPR003599">
    <property type="entry name" value="Ig_sub"/>
</dbReference>
<evidence type="ECO:0000313" key="4">
    <source>
        <dbReference type="RefSeq" id="XP_027201137.1"/>
    </source>
</evidence>
<dbReference type="PROSITE" id="PS50835">
    <property type="entry name" value="IG_LIKE"/>
    <property type="match status" value="1"/>
</dbReference>
<dbReference type="InterPro" id="IPR013106">
    <property type="entry name" value="Ig_V-set"/>
</dbReference>
<evidence type="ECO:0000256" key="1">
    <source>
        <dbReference type="SAM" id="MobiDB-lite"/>
    </source>
</evidence>
<evidence type="ECO:0000313" key="3">
    <source>
        <dbReference type="Proteomes" id="UP000515146"/>
    </source>
</evidence>
<dbReference type="SMART" id="SM00409">
    <property type="entry name" value="IG"/>
    <property type="match status" value="1"/>
</dbReference>
<dbReference type="Pfam" id="PF07686">
    <property type="entry name" value="V-set"/>
    <property type="match status" value="1"/>
</dbReference>
<sequence>DNNDDDIPLVIINNKHNEKNRNLLKLFQSDSKKTLRSKNNEHWNDHNNNNNKDYHHKQQTYDADKDLLLDYYDDEKILQRKIRQNILPNRVKKPLIEAHQHQIYSDVNAIDGRLIRLPCFVRQLNPSDSISLVLWYRGDDISGSPIYSVDARHQSFEYQQQQQLEMESKFKTTSSMPSTTTTTTLPTITSKPISKSTAHLYIMPIEEKDSGLYWCRVDYKWERTTISTVTLNVIVPPRQLQILLKMDRNNYFNTKLNRSRNGDDDFENHEQKSSLT</sequence>
<feature type="non-terminal residue" evidence="4">
    <location>
        <position position="1"/>
    </location>
</feature>
<organism evidence="3 4">
    <name type="scientific">Dermatophagoides pteronyssinus</name>
    <name type="common">European house dust mite</name>
    <dbReference type="NCBI Taxonomy" id="6956"/>
    <lineage>
        <taxon>Eukaryota</taxon>
        <taxon>Metazoa</taxon>
        <taxon>Ecdysozoa</taxon>
        <taxon>Arthropoda</taxon>
        <taxon>Chelicerata</taxon>
        <taxon>Arachnida</taxon>
        <taxon>Acari</taxon>
        <taxon>Acariformes</taxon>
        <taxon>Sarcoptiformes</taxon>
        <taxon>Astigmata</taxon>
        <taxon>Psoroptidia</taxon>
        <taxon>Analgoidea</taxon>
        <taxon>Pyroglyphidae</taxon>
        <taxon>Dermatophagoidinae</taxon>
        <taxon>Dermatophagoides</taxon>
    </lineage>
</organism>
<dbReference type="InParanoid" id="A0A6P6Y6Q3"/>
<dbReference type="RefSeq" id="XP_027201137.1">
    <property type="nucleotide sequence ID" value="XM_027345336.1"/>
</dbReference>
<keyword evidence="3" id="KW-1185">Reference proteome</keyword>
<feature type="region of interest" description="Disordered" evidence="1">
    <location>
        <begin position="35"/>
        <end position="56"/>
    </location>
</feature>
<feature type="non-terminal residue" evidence="4">
    <location>
        <position position="276"/>
    </location>
</feature>
<feature type="region of interest" description="Disordered" evidence="1">
    <location>
        <begin position="255"/>
        <end position="276"/>
    </location>
</feature>